<feature type="chain" id="PRO_5045547751" evidence="1">
    <location>
        <begin position="22"/>
        <end position="199"/>
    </location>
</feature>
<keyword evidence="1" id="KW-0732">Signal</keyword>
<feature type="signal peptide" evidence="1">
    <location>
        <begin position="1"/>
        <end position="21"/>
    </location>
</feature>
<gene>
    <name evidence="2" type="ORF">GURASL_25310</name>
</gene>
<proteinExistence type="predicted"/>
<evidence type="ECO:0000256" key="1">
    <source>
        <dbReference type="SAM" id="SignalP"/>
    </source>
</evidence>
<name>A0ABN6VTB5_9BACT</name>
<dbReference type="EMBL" id="AP027151">
    <property type="protein sequence ID" value="BDV43608.1"/>
    <property type="molecule type" value="Genomic_DNA"/>
</dbReference>
<accession>A0ABN6VTB5</accession>
<dbReference type="InterPro" id="IPR011990">
    <property type="entry name" value="TPR-like_helical_dom_sf"/>
</dbReference>
<evidence type="ECO:0000313" key="3">
    <source>
        <dbReference type="Proteomes" id="UP001317705"/>
    </source>
</evidence>
<organism evidence="2 3">
    <name type="scientific">Geotalea uraniireducens</name>
    <dbReference type="NCBI Taxonomy" id="351604"/>
    <lineage>
        <taxon>Bacteria</taxon>
        <taxon>Pseudomonadati</taxon>
        <taxon>Thermodesulfobacteriota</taxon>
        <taxon>Desulfuromonadia</taxon>
        <taxon>Geobacterales</taxon>
        <taxon>Geobacteraceae</taxon>
        <taxon>Geotalea</taxon>
    </lineage>
</organism>
<dbReference type="Proteomes" id="UP001317705">
    <property type="component" value="Chromosome"/>
</dbReference>
<dbReference type="RefSeq" id="WP_281999734.1">
    <property type="nucleotide sequence ID" value="NZ_AP027151.1"/>
</dbReference>
<dbReference type="Gene3D" id="1.25.40.10">
    <property type="entry name" value="Tetratricopeptide repeat domain"/>
    <property type="match status" value="1"/>
</dbReference>
<protein>
    <submittedName>
        <fullName evidence="2">Uncharacterized protein</fullName>
    </submittedName>
</protein>
<sequence>MKILNRLILFLSCTLILTGCAAMFVPETKDPYKKLAWAKELVNNQDRPLPAERLIREAITIFETENNPVGIADAYTEYAEFFKYPGSPKWEPLYRRDGFLDKTATYDNRYEKTMEYYGKAKEIYLKNNRHDRLTDVSLNIGTMLHFLKKDELACQAFSDSLENYHSYTAENPNSKAEIPQGFSSYDDFIGNRKKVSNCK</sequence>
<reference evidence="2 3" key="1">
    <citation type="submission" date="2022-12" db="EMBL/GenBank/DDBJ databases">
        <title>Polyphasic characterization of Geotalea uranireducens NIT-SL11 newly isolated from a complex of sewage sludge and microbially reduced graphene oxide.</title>
        <authorList>
            <person name="Xie L."/>
            <person name="Yoshida N."/>
            <person name="Meng L."/>
        </authorList>
    </citation>
    <scope>NUCLEOTIDE SEQUENCE [LARGE SCALE GENOMIC DNA]</scope>
    <source>
        <strain evidence="2 3">NIT-SL11</strain>
    </source>
</reference>
<keyword evidence="3" id="KW-1185">Reference proteome</keyword>
<dbReference type="SUPFAM" id="SSF48452">
    <property type="entry name" value="TPR-like"/>
    <property type="match status" value="1"/>
</dbReference>
<dbReference type="PROSITE" id="PS51257">
    <property type="entry name" value="PROKAR_LIPOPROTEIN"/>
    <property type="match status" value="1"/>
</dbReference>
<evidence type="ECO:0000313" key="2">
    <source>
        <dbReference type="EMBL" id="BDV43608.1"/>
    </source>
</evidence>